<gene>
    <name evidence="3" type="ORF">KX928_02160</name>
</gene>
<evidence type="ECO:0000313" key="3">
    <source>
        <dbReference type="EMBL" id="MBW4706580.1"/>
    </source>
</evidence>
<sequence>MGRSFGLAAYRALSRRSSSKAFVPAGTRPKGDLAWIHAAEPDNLLAIEDLAQRLCAARYDLHVLITLPDRASLERATRTGSDCKHIFFEEVPSEHPAAVGAFLAHWAPDVCIWTWGRLRPNLVHEATEADVPIALIDADTGGFDGRRDRWLPDLSRDLLSGFEALMVRTGAALQRLETLGLRPDQIELTPPLQAGGQVLPCEDADLTEMTQALAGRPVWFAARVQPDEERAVLSAHRHALRFSHRLLLILHPARTTGIAKLAQHASTDGFRVGIRGTDGDPTEAMQILLVDDDEDLGLFYRLAPVSFLGSSLTSGHGGCNPFEAAALGSAVLYGPNVRKYLPFYTRLANAGAARIVNDAQTLGTAVTRLIAPDQAAAMAHAGWDVISHGAALTDRVIDLVNTALDGPVERTDAHT</sequence>
<comment type="subcellular location">
    <subcellularLocation>
        <location evidence="1">Cell membrane</location>
    </subcellularLocation>
</comment>
<dbReference type="GO" id="GO:0009244">
    <property type="term" value="P:lipopolysaccharide core region biosynthetic process"/>
    <property type="evidence" value="ECO:0007669"/>
    <property type="project" value="UniProtKB-UniRule"/>
</dbReference>
<dbReference type="GO" id="GO:0005886">
    <property type="term" value="C:plasma membrane"/>
    <property type="evidence" value="ECO:0007669"/>
    <property type="project" value="UniProtKB-SubCell"/>
</dbReference>
<dbReference type="PANTHER" id="PTHR42755:SF1">
    <property type="entry name" value="3-DEOXY-D-MANNO-OCTULOSONIC ACID TRANSFERASE, MITOCHONDRIAL-RELATED"/>
    <property type="match status" value="1"/>
</dbReference>
<accession>A0A9X1FRW2</accession>
<dbReference type="Proteomes" id="UP001138661">
    <property type="component" value="Unassembled WGS sequence"/>
</dbReference>
<dbReference type="InterPro" id="IPR039901">
    <property type="entry name" value="Kdotransferase"/>
</dbReference>
<dbReference type="AlphaFoldDB" id="A0A9X1FRW2"/>
<dbReference type="RefSeq" id="WP_219498326.1">
    <property type="nucleotide sequence ID" value="NZ_JAHXDN010000001.1"/>
</dbReference>
<protein>
    <recommendedName>
        <fullName evidence="1">3-deoxy-D-manno-octulosonic acid transferase</fullName>
        <shortName evidence="1">Kdo transferase</shortName>
        <ecNumber evidence="1">2.4.99.12</ecNumber>
    </recommendedName>
    <alternativeName>
        <fullName evidence="1">Lipid IV(A) 3-deoxy-D-manno-octulosonic acid transferase</fullName>
    </alternativeName>
</protein>
<comment type="function">
    <text evidence="1">Involved in lipopolysaccharide (LPS) biosynthesis. Catalyzes the transfer of 3-deoxy-D-manno-octulosonate (Kdo) residue(s) from CMP-Kdo to lipid IV(A), the tetraacyldisaccharide-1,4'-bisphosphate precursor of lipid A.</text>
</comment>
<comment type="caution">
    <text evidence="3">The sequence shown here is derived from an EMBL/GenBank/DDBJ whole genome shotgun (WGS) entry which is preliminary data.</text>
</comment>
<dbReference type="Pfam" id="PF04413">
    <property type="entry name" value="Glycos_transf_N"/>
    <property type="match status" value="1"/>
</dbReference>
<keyword evidence="4" id="KW-1185">Reference proteome</keyword>
<comment type="catalytic activity">
    <reaction evidence="1">
        <text>lipid IVA (E. coli) + CMP-3-deoxy-beta-D-manno-octulosonate = alpha-Kdo-(2-&gt;6)-lipid IVA (E. coli) + CMP + H(+)</text>
        <dbReference type="Rhea" id="RHEA:28066"/>
        <dbReference type="ChEBI" id="CHEBI:15378"/>
        <dbReference type="ChEBI" id="CHEBI:58603"/>
        <dbReference type="ChEBI" id="CHEBI:60364"/>
        <dbReference type="ChEBI" id="CHEBI:60377"/>
        <dbReference type="ChEBI" id="CHEBI:85987"/>
        <dbReference type="EC" id="2.4.99.12"/>
    </reaction>
</comment>
<dbReference type="EMBL" id="JAHXDN010000001">
    <property type="protein sequence ID" value="MBW4706580.1"/>
    <property type="molecule type" value="Genomic_DNA"/>
</dbReference>
<dbReference type="EC" id="2.4.99.12" evidence="1"/>
<keyword evidence="1" id="KW-0472">Membrane</keyword>
<evidence type="ECO:0000313" key="4">
    <source>
        <dbReference type="Proteomes" id="UP001138661"/>
    </source>
</evidence>
<keyword evidence="1 3" id="KW-0808">Transferase</keyword>
<name>A0A9X1FRW2_9RHOB</name>
<dbReference type="GO" id="GO:0009245">
    <property type="term" value="P:lipid A biosynthetic process"/>
    <property type="evidence" value="ECO:0007669"/>
    <property type="project" value="TreeGrafter"/>
</dbReference>
<feature type="domain" description="3-deoxy-D-manno-octulosonic-acid transferase N-terminal" evidence="2">
    <location>
        <begin position="25"/>
        <end position="191"/>
    </location>
</feature>
<keyword evidence="1" id="KW-0448">Lipopolysaccharide biosynthesis</keyword>
<evidence type="ECO:0000256" key="1">
    <source>
        <dbReference type="RuleBase" id="RU365103"/>
    </source>
</evidence>
<dbReference type="InterPro" id="IPR007507">
    <property type="entry name" value="Glycos_transf_N"/>
</dbReference>
<dbReference type="PANTHER" id="PTHR42755">
    <property type="entry name" value="3-DEOXY-MANNO-OCTULOSONATE CYTIDYLYLTRANSFERASE"/>
    <property type="match status" value="1"/>
</dbReference>
<evidence type="ECO:0000259" key="2">
    <source>
        <dbReference type="Pfam" id="PF04413"/>
    </source>
</evidence>
<proteinExistence type="inferred from homology"/>
<comment type="similarity">
    <text evidence="1">Belongs to the glycosyltransferase group 1 family.</text>
</comment>
<reference evidence="3" key="1">
    <citation type="submission" date="2021-07" db="EMBL/GenBank/DDBJ databases">
        <title>Roseobacter insulae sp. nov., isolated from a tidal flat.</title>
        <authorList>
            <person name="Park S."/>
            <person name="Yoon J.-H."/>
        </authorList>
    </citation>
    <scope>NUCLEOTIDE SEQUENCE</scope>
    <source>
        <strain evidence="3">YSTF-M11</strain>
    </source>
</reference>
<dbReference type="GO" id="GO:0043842">
    <property type="term" value="F:Kdo transferase activity"/>
    <property type="evidence" value="ECO:0007669"/>
    <property type="project" value="UniProtKB-EC"/>
</dbReference>
<comment type="pathway">
    <text evidence="1">Bacterial outer membrane biogenesis; LPS core biosynthesis.</text>
</comment>
<organism evidence="3 4">
    <name type="scientific">Roseobacter insulae</name>
    <dbReference type="NCBI Taxonomy" id="2859783"/>
    <lineage>
        <taxon>Bacteria</taxon>
        <taxon>Pseudomonadati</taxon>
        <taxon>Pseudomonadota</taxon>
        <taxon>Alphaproteobacteria</taxon>
        <taxon>Rhodobacterales</taxon>
        <taxon>Roseobacteraceae</taxon>
        <taxon>Roseobacter</taxon>
    </lineage>
</organism>
<keyword evidence="1" id="KW-1003">Cell membrane</keyword>